<reference evidence="2" key="3">
    <citation type="submission" date="2025-08" db="UniProtKB">
        <authorList>
            <consortium name="Ensembl"/>
        </authorList>
    </citation>
    <scope>IDENTIFICATION</scope>
    <source>
        <strain evidence="2">HSOK</strain>
    </source>
</reference>
<reference evidence="2" key="4">
    <citation type="submission" date="2025-09" db="UniProtKB">
        <authorList>
            <consortium name="Ensembl"/>
        </authorList>
    </citation>
    <scope>IDENTIFICATION</scope>
    <source>
        <strain evidence="2">HSOK</strain>
    </source>
</reference>
<accession>A0A3P9IIG8</accession>
<reference key="1">
    <citation type="journal article" date="2007" name="Nature">
        <title>The medaka draft genome and insights into vertebrate genome evolution.</title>
        <authorList>
            <person name="Kasahara M."/>
            <person name="Naruse K."/>
            <person name="Sasaki S."/>
            <person name="Nakatani Y."/>
            <person name="Qu W."/>
            <person name="Ahsan B."/>
            <person name="Yamada T."/>
            <person name="Nagayasu Y."/>
            <person name="Doi K."/>
            <person name="Kasai Y."/>
            <person name="Jindo T."/>
            <person name="Kobayashi D."/>
            <person name="Shimada A."/>
            <person name="Toyoda A."/>
            <person name="Kuroki Y."/>
            <person name="Fujiyama A."/>
            <person name="Sasaki T."/>
            <person name="Shimizu A."/>
            <person name="Asakawa S."/>
            <person name="Shimizu N."/>
            <person name="Hashimoto S."/>
            <person name="Yang J."/>
            <person name="Lee Y."/>
            <person name="Matsushima K."/>
            <person name="Sugano S."/>
            <person name="Sakaizumi M."/>
            <person name="Narita T."/>
            <person name="Ohishi K."/>
            <person name="Haga S."/>
            <person name="Ohta F."/>
            <person name="Nomoto H."/>
            <person name="Nogata K."/>
            <person name="Morishita T."/>
            <person name="Endo T."/>
            <person name="Shin-I T."/>
            <person name="Takeda H."/>
            <person name="Morishita S."/>
            <person name="Kohara Y."/>
        </authorList>
    </citation>
    <scope>NUCLEOTIDE SEQUENCE [LARGE SCALE GENOMIC DNA]</scope>
    <source>
        <strain>Hd-rR</strain>
    </source>
</reference>
<proteinExistence type="predicted"/>
<dbReference type="AlphaFoldDB" id="A0A3P9IIG8"/>
<protein>
    <submittedName>
        <fullName evidence="2">Uncharacterized protein</fullName>
    </submittedName>
</protein>
<evidence type="ECO:0000313" key="3">
    <source>
        <dbReference type="Proteomes" id="UP000265200"/>
    </source>
</evidence>
<dbReference type="Proteomes" id="UP000265200">
    <property type="component" value="Chromosome 1"/>
</dbReference>
<feature type="region of interest" description="Disordered" evidence="1">
    <location>
        <begin position="88"/>
        <end position="112"/>
    </location>
</feature>
<evidence type="ECO:0000313" key="2">
    <source>
        <dbReference type="Ensembl" id="ENSORLP00015019851.1"/>
    </source>
</evidence>
<organism evidence="2 3">
    <name type="scientific">Oryzias latipes</name>
    <name type="common">Japanese rice fish</name>
    <name type="synonym">Japanese killifish</name>
    <dbReference type="NCBI Taxonomy" id="8090"/>
    <lineage>
        <taxon>Eukaryota</taxon>
        <taxon>Metazoa</taxon>
        <taxon>Chordata</taxon>
        <taxon>Craniata</taxon>
        <taxon>Vertebrata</taxon>
        <taxon>Euteleostomi</taxon>
        <taxon>Actinopterygii</taxon>
        <taxon>Neopterygii</taxon>
        <taxon>Teleostei</taxon>
        <taxon>Neoteleostei</taxon>
        <taxon>Acanthomorphata</taxon>
        <taxon>Ovalentaria</taxon>
        <taxon>Atherinomorphae</taxon>
        <taxon>Beloniformes</taxon>
        <taxon>Adrianichthyidae</taxon>
        <taxon>Oryziinae</taxon>
        <taxon>Oryzias</taxon>
    </lineage>
</organism>
<dbReference type="Ensembl" id="ENSORLT00015028907.1">
    <property type="protein sequence ID" value="ENSORLP00015019851.1"/>
    <property type="gene ID" value="ENSORLG00015020929.1"/>
</dbReference>
<reference evidence="2 3" key="2">
    <citation type="submission" date="2017-04" db="EMBL/GenBank/DDBJ databases">
        <title>CpG methylation of centromeres and impact of large insertions on vertebrate speciation.</title>
        <authorList>
            <person name="Ichikawa K."/>
            <person name="Yoshimura J."/>
            <person name="Morishita S."/>
        </authorList>
    </citation>
    <scope>NUCLEOTIDE SEQUENCE</scope>
    <source>
        <strain evidence="2 3">HSOK</strain>
    </source>
</reference>
<evidence type="ECO:0000256" key="1">
    <source>
        <dbReference type="SAM" id="MobiDB-lite"/>
    </source>
</evidence>
<name>A0A3P9IIG8_ORYLA</name>
<sequence>EVTLLYSPCAVCVSDCVRILHNDNCGETGCERGEQKVKAGYLTAYQVTKIKALGHSPTKHVLVNKEPAQRQALTFELQPLSFGGQEVTSTSAFEAPGPRGRNFSKREEGICK</sequence>